<dbReference type="PANTHER" id="PTHR33592:SF3">
    <property type="entry name" value="TRANSMEMBRANE PROTEIN"/>
    <property type="match status" value="1"/>
</dbReference>
<feature type="signal peptide" evidence="1">
    <location>
        <begin position="1"/>
        <end position="31"/>
    </location>
</feature>
<accession>A0A6A2Y7L7</accession>
<feature type="chain" id="PRO_5025338267" evidence="1">
    <location>
        <begin position="32"/>
        <end position="105"/>
    </location>
</feature>
<proteinExistence type="predicted"/>
<dbReference type="PANTHER" id="PTHR33592">
    <property type="entry name" value="TRANSMEMBRANE PROTEIN"/>
    <property type="match status" value="1"/>
</dbReference>
<comment type="caution">
    <text evidence="2">The sequence shown here is derived from an EMBL/GenBank/DDBJ whole genome shotgun (WGS) entry which is preliminary data.</text>
</comment>
<evidence type="ECO:0000313" key="2">
    <source>
        <dbReference type="EMBL" id="KAE8666987.1"/>
    </source>
</evidence>
<dbReference type="EMBL" id="VEPZ02001589">
    <property type="protein sequence ID" value="KAE8666987.1"/>
    <property type="molecule type" value="Genomic_DNA"/>
</dbReference>
<keyword evidence="1" id="KW-0732">Signal</keyword>
<dbReference type="Proteomes" id="UP000436088">
    <property type="component" value="Unassembled WGS sequence"/>
</dbReference>
<organism evidence="2 3">
    <name type="scientific">Hibiscus syriacus</name>
    <name type="common">Rose of Sharon</name>
    <dbReference type="NCBI Taxonomy" id="106335"/>
    <lineage>
        <taxon>Eukaryota</taxon>
        <taxon>Viridiplantae</taxon>
        <taxon>Streptophyta</taxon>
        <taxon>Embryophyta</taxon>
        <taxon>Tracheophyta</taxon>
        <taxon>Spermatophyta</taxon>
        <taxon>Magnoliopsida</taxon>
        <taxon>eudicotyledons</taxon>
        <taxon>Gunneridae</taxon>
        <taxon>Pentapetalae</taxon>
        <taxon>rosids</taxon>
        <taxon>malvids</taxon>
        <taxon>Malvales</taxon>
        <taxon>Malvaceae</taxon>
        <taxon>Malvoideae</taxon>
        <taxon>Hibiscus</taxon>
    </lineage>
</organism>
<reference evidence="2" key="1">
    <citation type="submission" date="2019-09" db="EMBL/GenBank/DDBJ databases">
        <title>Draft genome information of white flower Hibiscus syriacus.</title>
        <authorList>
            <person name="Kim Y.-M."/>
        </authorList>
    </citation>
    <scope>NUCLEOTIDE SEQUENCE [LARGE SCALE GENOMIC DNA]</scope>
    <source>
        <strain evidence="2">YM2019G1</strain>
    </source>
</reference>
<evidence type="ECO:0000256" key="1">
    <source>
        <dbReference type="SAM" id="SignalP"/>
    </source>
</evidence>
<keyword evidence="3" id="KW-1185">Reference proteome</keyword>
<name>A0A6A2Y7L7_HIBSY</name>
<dbReference type="AlphaFoldDB" id="A0A6A2Y7L7"/>
<protein>
    <submittedName>
        <fullName evidence="2">Transcription factor bHLH3-like</fullName>
    </submittedName>
</protein>
<sequence length="105" mass="11192">MAFKNLFRTSLVICLLVASFELGAMMRPLHGEQWLEKDNELSFQSLQKGPVTGSGHNPCTEIPGRETGVCKLGGMNVAGYVTHTPPAFPVVVTEFGVASIAKGTA</sequence>
<evidence type="ECO:0000313" key="3">
    <source>
        <dbReference type="Proteomes" id="UP000436088"/>
    </source>
</evidence>
<gene>
    <name evidence="2" type="ORF">F3Y22_tig00112471pilonHSYRG00122</name>
</gene>